<gene>
    <name evidence="1" type="ORF">ENO04_03470</name>
</gene>
<name>A0A7C1E5K4_9CREN</name>
<reference evidence="1" key="1">
    <citation type="journal article" date="2020" name="mSystems">
        <title>Genome- and Community-Level Interaction Insights into Carbon Utilization and Element Cycling Functions of Hydrothermarchaeota in Hydrothermal Sediment.</title>
        <authorList>
            <person name="Zhou Z."/>
            <person name="Liu Y."/>
            <person name="Xu W."/>
            <person name="Pan J."/>
            <person name="Luo Z.H."/>
            <person name="Li M."/>
        </authorList>
    </citation>
    <scope>NUCLEOTIDE SEQUENCE [LARGE SCALE GENOMIC DNA]</scope>
    <source>
        <strain evidence="1">SpSt-123</strain>
    </source>
</reference>
<proteinExistence type="predicted"/>
<evidence type="ECO:0000313" key="1">
    <source>
        <dbReference type="EMBL" id="HDS10663.1"/>
    </source>
</evidence>
<accession>A0A7C1E5K4</accession>
<comment type="caution">
    <text evidence="1">The sequence shown here is derived from an EMBL/GenBank/DDBJ whole genome shotgun (WGS) entry which is preliminary data.</text>
</comment>
<protein>
    <submittedName>
        <fullName evidence="1">Uncharacterized protein</fullName>
    </submittedName>
</protein>
<dbReference type="EMBL" id="DSDY01000110">
    <property type="protein sequence ID" value="HDS10663.1"/>
    <property type="molecule type" value="Genomic_DNA"/>
</dbReference>
<dbReference type="AlphaFoldDB" id="A0A7C1E5K4"/>
<sequence length="82" mass="9937">MDIDFFLEKILDIAKQYYPDAVADKVLIKKNKLFIYGRIDDKWFKVIINKQKGDVRVYSPSKTIEHVLKRRLEEYVQNKRFI</sequence>
<organism evidence="1">
    <name type="scientific">Fervidicoccus fontis</name>
    <dbReference type="NCBI Taxonomy" id="683846"/>
    <lineage>
        <taxon>Archaea</taxon>
        <taxon>Thermoproteota</taxon>
        <taxon>Thermoprotei</taxon>
        <taxon>Fervidicoccales</taxon>
        <taxon>Fervidicoccaceae</taxon>
        <taxon>Fervidicoccus</taxon>
    </lineage>
</organism>